<feature type="transmembrane region" description="Helical" evidence="1">
    <location>
        <begin position="80"/>
        <end position="99"/>
    </location>
</feature>
<evidence type="ECO:0000313" key="2">
    <source>
        <dbReference type="EMBL" id="RBP38673.1"/>
    </source>
</evidence>
<evidence type="ECO:0000256" key="1">
    <source>
        <dbReference type="SAM" id="Phobius"/>
    </source>
</evidence>
<proteinExistence type="predicted"/>
<keyword evidence="1" id="KW-1133">Transmembrane helix</keyword>
<name>A0A366H978_9BACT</name>
<dbReference type="AlphaFoldDB" id="A0A366H978"/>
<comment type="caution">
    <text evidence="2">The sequence shown here is derived from an EMBL/GenBank/DDBJ whole genome shotgun (WGS) entry which is preliminary data.</text>
</comment>
<gene>
    <name evidence="2" type="ORF">DES53_111195</name>
</gene>
<reference evidence="2 3" key="1">
    <citation type="submission" date="2018-06" db="EMBL/GenBank/DDBJ databases">
        <title>Genomic Encyclopedia of Type Strains, Phase IV (KMG-IV): sequencing the most valuable type-strain genomes for metagenomic binning, comparative biology and taxonomic classification.</title>
        <authorList>
            <person name="Goeker M."/>
        </authorList>
    </citation>
    <scope>NUCLEOTIDE SEQUENCE [LARGE SCALE GENOMIC DNA]</scope>
    <source>
        <strain evidence="2 3">DSM 25532</strain>
    </source>
</reference>
<sequence length="142" mass="16269">MSEDSHPDFSLLREEVKALRLMTMLIVMFVLVALMFGNLLAVFQVPKMVKVFEEMLGDLRKLPTLTHWVISYSRLGGWMLPYALMIVVPVSTCVTYVLFRKTLWAQVFAALVILFLIFHWVIVALAIQSPLLQIMQGINQRG</sequence>
<accession>A0A366H978</accession>
<dbReference type="Proteomes" id="UP000253426">
    <property type="component" value="Unassembled WGS sequence"/>
</dbReference>
<feature type="transmembrane region" description="Helical" evidence="1">
    <location>
        <begin position="105"/>
        <end position="127"/>
    </location>
</feature>
<organism evidence="2 3">
    <name type="scientific">Roseimicrobium gellanilyticum</name>
    <dbReference type="NCBI Taxonomy" id="748857"/>
    <lineage>
        <taxon>Bacteria</taxon>
        <taxon>Pseudomonadati</taxon>
        <taxon>Verrucomicrobiota</taxon>
        <taxon>Verrucomicrobiia</taxon>
        <taxon>Verrucomicrobiales</taxon>
        <taxon>Verrucomicrobiaceae</taxon>
        <taxon>Roseimicrobium</taxon>
    </lineage>
</organism>
<keyword evidence="3" id="KW-1185">Reference proteome</keyword>
<protein>
    <submittedName>
        <fullName evidence="2">Uncharacterized protein</fullName>
    </submittedName>
</protein>
<keyword evidence="1" id="KW-0812">Transmembrane</keyword>
<dbReference type="RefSeq" id="WP_113961117.1">
    <property type="nucleotide sequence ID" value="NZ_QNRR01000011.1"/>
</dbReference>
<keyword evidence="1" id="KW-0472">Membrane</keyword>
<dbReference type="EMBL" id="QNRR01000011">
    <property type="protein sequence ID" value="RBP38673.1"/>
    <property type="molecule type" value="Genomic_DNA"/>
</dbReference>
<evidence type="ECO:0000313" key="3">
    <source>
        <dbReference type="Proteomes" id="UP000253426"/>
    </source>
</evidence>
<feature type="transmembrane region" description="Helical" evidence="1">
    <location>
        <begin position="20"/>
        <end position="43"/>
    </location>
</feature>